<dbReference type="Proteomes" id="UP001519343">
    <property type="component" value="Unassembled WGS sequence"/>
</dbReference>
<dbReference type="Pfam" id="PF21783">
    <property type="entry name" value="YNCE"/>
    <property type="match status" value="1"/>
</dbReference>
<evidence type="ECO:0000259" key="3">
    <source>
        <dbReference type="Pfam" id="PF07833"/>
    </source>
</evidence>
<feature type="chain" id="PRO_5045363722" evidence="2">
    <location>
        <begin position="24"/>
        <end position="496"/>
    </location>
</feature>
<dbReference type="Gene3D" id="2.130.10.10">
    <property type="entry name" value="YVTN repeat-like/Quinoprotein amine dehydrogenase"/>
    <property type="match status" value="3"/>
</dbReference>
<dbReference type="EMBL" id="JAGGKT010000002">
    <property type="protein sequence ID" value="MBP1931123.1"/>
    <property type="molecule type" value="Genomic_DNA"/>
</dbReference>
<dbReference type="InterPro" id="IPR051200">
    <property type="entry name" value="Host-pathogen_enzymatic-act"/>
</dbReference>
<gene>
    <name evidence="5" type="ORF">J2Z37_001120</name>
</gene>
<feature type="signal peptide" evidence="2">
    <location>
        <begin position="1"/>
        <end position="23"/>
    </location>
</feature>
<protein>
    <submittedName>
        <fullName evidence="5">YVTN family beta-propeller protein</fullName>
    </submittedName>
</protein>
<reference evidence="5 6" key="1">
    <citation type="submission" date="2021-03" db="EMBL/GenBank/DDBJ databases">
        <title>Genomic Encyclopedia of Type Strains, Phase IV (KMG-IV): sequencing the most valuable type-strain genomes for metagenomic binning, comparative biology and taxonomic classification.</title>
        <authorList>
            <person name="Goeker M."/>
        </authorList>
    </citation>
    <scope>NUCLEOTIDE SEQUENCE [LARGE SCALE GENOMIC DNA]</scope>
    <source>
        <strain evidence="5 6">DSM 24738</strain>
    </source>
</reference>
<feature type="domain" description="Copper amine oxidase-like N-terminal" evidence="3">
    <location>
        <begin position="69"/>
        <end position="176"/>
    </location>
</feature>
<keyword evidence="6" id="KW-1185">Reference proteome</keyword>
<proteinExistence type="predicted"/>
<evidence type="ECO:0000256" key="1">
    <source>
        <dbReference type="ARBA" id="ARBA00022729"/>
    </source>
</evidence>
<dbReference type="InterPro" id="IPR015943">
    <property type="entry name" value="WD40/YVTN_repeat-like_dom_sf"/>
</dbReference>
<dbReference type="RefSeq" id="WP_245203590.1">
    <property type="nucleotide sequence ID" value="NZ_JAGGKT010000002.1"/>
</dbReference>
<dbReference type="SUPFAM" id="SSF51004">
    <property type="entry name" value="C-terminal (heme d1) domain of cytochrome cd1-nitrite reductase"/>
    <property type="match status" value="1"/>
</dbReference>
<dbReference type="PANTHER" id="PTHR47197">
    <property type="entry name" value="PROTEIN NIRF"/>
    <property type="match status" value="1"/>
</dbReference>
<dbReference type="SUPFAM" id="SSF55383">
    <property type="entry name" value="Copper amine oxidase, domain N"/>
    <property type="match status" value="1"/>
</dbReference>
<evidence type="ECO:0000259" key="4">
    <source>
        <dbReference type="Pfam" id="PF21783"/>
    </source>
</evidence>
<dbReference type="Pfam" id="PF07833">
    <property type="entry name" value="Cu_amine_oxidN1"/>
    <property type="match status" value="1"/>
</dbReference>
<evidence type="ECO:0000313" key="6">
    <source>
        <dbReference type="Proteomes" id="UP001519343"/>
    </source>
</evidence>
<accession>A0ABS4GLI2</accession>
<dbReference type="PANTHER" id="PTHR47197:SF3">
    <property type="entry name" value="DIHYDRO-HEME D1 DEHYDROGENASE"/>
    <property type="match status" value="1"/>
</dbReference>
<dbReference type="InterPro" id="IPR048433">
    <property type="entry name" value="YNCE-like_beta-prop"/>
</dbReference>
<sequence length="496" mass="53954">MNRLVLSGFLAASLLSTSGMASAEMGHNGQAQQMGSMDMGTSTMLQSMQHHQGQKEMMADWKNIQLVLNNEKVHSEIDSLWNNQENMAIVPLRVVAERLGAQVSWDHKEKMVSIDKEGLAIPVPMMNLEESMAIKINGTMVKLPFQMIKDRMMVPAPIISQLFGLDNRFNPVANTISFSNREDVPSFFTANEGGSISRVDAVTNKVMDTIKENGVVHNVQVSPDGKVLGATLIPSMGNMDHGHSNEQAMEMKGFALFFDISTNQLISRVEVGNHPAHIVFTQDGKYALVANNEDNTVSVIDAEKYQVVKTIPTGKNPHGFRISNDSKFAYIANMGEDSISVIDLFTLHESKKITVGKAPVTTGITTDGNTLVATLNAENAMAIVDLSTNKMVKIPVGAGPAQVYIEPDNKFAFVANQGTEKEPSHSVTKIDLTTKTVVATIETGKGSHGVTTSEDNKFVYVTNMFDDTVSVIDNQTNKVVSTIPVGHVPNGISFKK</sequence>
<dbReference type="InterPro" id="IPR036582">
    <property type="entry name" value="Mao_N_sf"/>
</dbReference>
<dbReference type="NCBIfam" id="TIGR02276">
    <property type="entry name" value="beta_rpt_yvtn"/>
    <property type="match status" value="3"/>
</dbReference>
<evidence type="ECO:0000256" key="2">
    <source>
        <dbReference type="SAM" id="SignalP"/>
    </source>
</evidence>
<dbReference type="InterPro" id="IPR011964">
    <property type="entry name" value="YVTN_b-propeller_repeat"/>
</dbReference>
<comment type="caution">
    <text evidence="5">The sequence shown here is derived from an EMBL/GenBank/DDBJ whole genome shotgun (WGS) entry which is preliminary data.</text>
</comment>
<keyword evidence="1 2" id="KW-0732">Signal</keyword>
<feature type="domain" description="YNCE-like beta-propeller" evidence="4">
    <location>
        <begin position="266"/>
        <end position="493"/>
    </location>
</feature>
<dbReference type="Gene3D" id="3.30.457.10">
    <property type="entry name" value="Copper amine oxidase-like, N-terminal domain"/>
    <property type="match status" value="1"/>
</dbReference>
<name>A0ABS4GLI2_9BACL</name>
<organism evidence="5 6">
    <name type="scientific">Ammoniphilus resinae</name>
    <dbReference type="NCBI Taxonomy" id="861532"/>
    <lineage>
        <taxon>Bacteria</taxon>
        <taxon>Bacillati</taxon>
        <taxon>Bacillota</taxon>
        <taxon>Bacilli</taxon>
        <taxon>Bacillales</taxon>
        <taxon>Paenibacillaceae</taxon>
        <taxon>Aneurinibacillus group</taxon>
        <taxon>Ammoniphilus</taxon>
    </lineage>
</organism>
<dbReference type="InterPro" id="IPR011048">
    <property type="entry name" value="Haem_d1_sf"/>
</dbReference>
<dbReference type="InterPro" id="IPR012854">
    <property type="entry name" value="Cu_amine_oxidase-like_N"/>
</dbReference>
<evidence type="ECO:0000313" key="5">
    <source>
        <dbReference type="EMBL" id="MBP1931123.1"/>
    </source>
</evidence>